<dbReference type="EMBL" id="SMMG02000009">
    <property type="protein sequence ID" value="KAA3461964.1"/>
    <property type="molecule type" value="Genomic_DNA"/>
</dbReference>
<gene>
    <name evidence="1" type="ORF">EPI10_028494</name>
</gene>
<dbReference type="Proteomes" id="UP000325315">
    <property type="component" value="Unassembled WGS sequence"/>
</dbReference>
<name>A0A5B6UYJ9_9ROSI</name>
<accession>A0A5B6UYJ9</accession>
<evidence type="ECO:0000313" key="2">
    <source>
        <dbReference type="Proteomes" id="UP000325315"/>
    </source>
</evidence>
<dbReference type="AlphaFoldDB" id="A0A5B6UYJ9"/>
<dbReference type="OrthoDB" id="1110547at2759"/>
<comment type="caution">
    <text evidence="1">The sequence shown here is derived from an EMBL/GenBank/DDBJ whole genome shotgun (WGS) entry which is preliminary data.</text>
</comment>
<dbReference type="GO" id="GO:0003964">
    <property type="term" value="F:RNA-directed DNA polymerase activity"/>
    <property type="evidence" value="ECO:0007669"/>
    <property type="project" value="UniProtKB-KW"/>
</dbReference>
<keyword evidence="1" id="KW-0548">Nucleotidyltransferase</keyword>
<keyword evidence="2" id="KW-1185">Reference proteome</keyword>
<proteinExistence type="predicted"/>
<keyword evidence="1" id="KW-0695">RNA-directed DNA polymerase</keyword>
<sequence>MWTSIATAAKILTNGFGWLVDYGTSIEIRNDYWGFEDLNDDSLCPTLLTVNERVDRPQCGKKEETLIHALKDCLTARAILTIGGLDNRLLIGKEEDARTGWERAKTLCHEFRIHNLVNTLMLLITPTCKKWEKPYCSIAKINFDAVVSSEKVGYGVIVRDSDGFVLGGVGVLKILLWMLTGLS</sequence>
<keyword evidence="1" id="KW-0808">Transferase</keyword>
<reference evidence="2" key="1">
    <citation type="journal article" date="2019" name="Plant Biotechnol. J.">
        <title>Genome sequencing of the Australian wild diploid species Gossypium australe highlights disease resistance and delayed gland morphogenesis.</title>
        <authorList>
            <person name="Cai Y."/>
            <person name="Cai X."/>
            <person name="Wang Q."/>
            <person name="Wang P."/>
            <person name="Zhang Y."/>
            <person name="Cai C."/>
            <person name="Xu Y."/>
            <person name="Wang K."/>
            <person name="Zhou Z."/>
            <person name="Wang C."/>
            <person name="Geng S."/>
            <person name="Li B."/>
            <person name="Dong Q."/>
            <person name="Hou Y."/>
            <person name="Wang H."/>
            <person name="Ai P."/>
            <person name="Liu Z."/>
            <person name="Yi F."/>
            <person name="Sun M."/>
            <person name="An G."/>
            <person name="Cheng J."/>
            <person name="Zhang Y."/>
            <person name="Shi Q."/>
            <person name="Xie Y."/>
            <person name="Shi X."/>
            <person name="Chang Y."/>
            <person name="Huang F."/>
            <person name="Chen Y."/>
            <person name="Hong S."/>
            <person name="Mi L."/>
            <person name="Sun Q."/>
            <person name="Zhang L."/>
            <person name="Zhou B."/>
            <person name="Peng R."/>
            <person name="Zhang X."/>
            <person name="Liu F."/>
        </authorList>
    </citation>
    <scope>NUCLEOTIDE SEQUENCE [LARGE SCALE GENOMIC DNA]</scope>
    <source>
        <strain evidence="2">cv. PA1801</strain>
    </source>
</reference>
<evidence type="ECO:0000313" key="1">
    <source>
        <dbReference type="EMBL" id="KAA3461964.1"/>
    </source>
</evidence>
<organism evidence="1 2">
    <name type="scientific">Gossypium australe</name>
    <dbReference type="NCBI Taxonomy" id="47621"/>
    <lineage>
        <taxon>Eukaryota</taxon>
        <taxon>Viridiplantae</taxon>
        <taxon>Streptophyta</taxon>
        <taxon>Embryophyta</taxon>
        <taxon>Tracheophyta</taxon>
        <taxon>Spermatophyta</taxon>
        <taxon>Magnoliopsida</taxon>
        <taxon>eudicotyledons</taxon>
        <taxon>Gunneridae</taxon>
        <taxon>Pentapetalae</taxon>
        <taxon>rosids</taxon>
        <taxon>malvids</taxon>
        <taxon>Malvales</taxon>
        <taxon>Malvaceae</taxon>
        <taxon>Malvoideae</taxon>
        <taxon>Gossypium</taxon>
    </lineage>
</organism>
<protein>
    <submittedName>
        <fullName evidence="1">Reverse transcriptase</fullName>
    </submittedName>
</protein>